<evidence type="ECO:0000313" key="3">
    <source>
        <dbReference type="Proteomes" id="UP001589703"/>
    </source>
</evidence>
<feature type="region of interest" description="Disordered" evidence="1">
    <location>
        <begin position="102"/>
        <end position="146"/>
    </location>
</feature>
<proteinExistence type="predicted"/>
<evidence type="ECO:0000256" key="1">
    <source>
        <dbReference type="SAM" id="MobiDB-lite"/>
    </source>
</evidence>
<dbReference type="EMBL" id="JBHMAR010000009">
    <property type="protein sequence ID" value="MFB9735587.1"/>
    <property type="molecule type" value="Genomic_DNA"/>
</dbReference>
<dbReference type="RefSeq" id="WP_385858708.1">
    <property type="nucleotide sequence ID" value="NZ_JBHMAR010000009.1"/>
</dbReference>
<protein>
    <recommendedName>
        <fullName evidence="4">Excreted virulence factor EspC (Type VII ESX diderm)</fullName>
    </recommendedName>
</protein>
<dbReference type="Proteomes" id="UP001589703">
    <property type="component" value="Unassembled WGS sequence"/>
</dbReference>
<accession>A0ABV5VCQ3</accession>
<organism evidence="2 3">
    <name type="scientific">Streptomyces thermocoprophilus</name>
    <dbReference type="NCBI Taxonomy" id="78356"/>
    <lineage>
        <taxon>Bacteria</taxon>
        <taxon>Bacillati</taxon>
        <taxon>Actinomycetota</taxon>
        <taxon>Actinomycetes</taxon>
        <taxon>Kitasatosporales</taxon>
        <taxon>Streptomycetaceae</taxon>
        <taxon>Streptomyces</taxon>
    </lineage>
</organism>
<reference evidence="2 3" key="1">
    <citation type="submission" date="2024-09" db="EMBL/GenBank/DDBJ databases">
        <authorList>
            <person name="Sun Q."/>
            <person name="Mori K."/>
        </authorList>
    </citation>
    <scope>NUCLEOTIDE SEQUENCE [LARGE SCALE GENOMIC DNA]</scope>
    <source>
        <strain evidence="2 3">JCM 10918</strain>
    </source>
</reference>
<gene>
    <name evidence="2" type="ORF">ACFFRO_10645</name>
</gene>
<evidence type="ECO:0000313" key="2">
    <source>
        <dbReference type="EMBL" id="MFB9735587.1"/>
    </source>
</evidence>
<keyword evidence="3" id="KW-1185">Reference proteome</keyword>
<comment type="caution">
    <text evidence="2">The sequence shown here is derived from an EMBL/GenBank/DDBJ whole genome shotgun (WGS) entry which is preliminary data.</text>
</comment>
<sequence>MATPSDGYQVKSGLGAQATELDGAGDDAGKIAQAIFPAVCYPDSVLGGPDAGPAFNAYAAAWEAEAKTLKDALHELAKKVRGAKGAYGGSDGLVRTNAARIDVGGARNTGPDPRVPAPAPAANTGPDPRVTTQPAPAERPSVLSSY</sequence>
<name>A0ABV5VCQ3_9ACTN</name>
<evidence type="ECO:0008006" key="4">
    <source>
        <dbReference type="Google" id="ProtNLM"/>
    </source>
</evidence>